<dbReference type="GO" id="GO:0003677">
    <property type="term" value="F:DNA binding"/>
    <property type="evidence" value="ECO:0007669"/>
    <property type="project" value="UniProtKB-UniRule"/>
</dbReference>
<dbReference type="Pfam" id="PF00440">
    <property type="entry name" value="TetR_N"/>
    <property type="match status" value="1"/>
</dbReference>
<dbReference type="PROSITE" id="PS50977">
    <property type="entry name" value="HTH_TETR_2"/>
    <property type="match status" value="1"/>
</dbReference>
<evidence type="ECO:0000313" key="7">
    <source>
        <dbReference type="Proteomes" id="UP000254537"/>
    </source>
</evidence>
<evidence type="ECO:0000256" key="1">
    <source>
        <dbReference type="ARBA" id="ARBA00023015"/>
    </source>
</evidence>
<dbReference type="Gene3D" id="1.10.357.10">
    <property type="entry name" value="Tetracycline Repressor, domain 2"/>
    <property type="match status" value="1"/>
</dbReference>
<reference evidence="6 7" key="1">
    <citation type="submission" date="2018-07" db="EMBL/GenBank/DDBJ databases">
        <title>Crenobacter cavernae sp. nov., isolated from a karst cave.</title>
        <authorList>
            <person name="Zhu H."/>
        </authorList>
    </citation>
    <scope>NUCLEOTIDE SEQUENCE [LARGE SCALE GENOMIC DNA]</scope>
    <source>
        <strain evidence="6 7">K1W11S-77</strain>
    </source>
</reference>
<dbReference type="InterPro" id="IPR036271">
    <property type="entry name" value="Tet_transcr_reg_TetR-rel_C_sf"/>
</dbReference>
<dbReference type="InterPro" id="IPR011075">
    <property type="entry name" value="TetR_C"/>
</dbReference>
<organism evidence="6 7">
    <name type="scientific">Crenobacter cavernae</name>
    <dbReference type="NCBI Taxonomy" id="2290923"/>
    <lineage>
        <taxon>Bacteria</taxon>
        <taxon>Pseudomonadati</taxon>
        <taxon>Pseudomonadota</taxon>
        <taxon>Betaproteobacteria</taxon>
        <taxon>Neisseriales</taxon>
        <taxon>Neisseriaceae</taxon>
        <taxon>Crenobacter</taxon>
    </lineage>
</organism>
<evidence type="ECO:0000256" key="3">
    <source>
        <dbReference type="ARBA" id="ARBA00023163"/>
    </source>
</evidence>
<dbReference type="EMBL" id="CP031337">
    <property type="protein sequence ID" value="AXK40306.1"/>
    <property type="molecule type" value="Genomic_DNA"/>
</dbReference>
<feature type="DNA-binding region" description="H-T-H motif" evidence="4">
    <location>
        <begin position="34"/>
        <end position="53"/>
    </location>
</feature>
<sequence length="197" mass="22042">MTTPQPLTARDDTRSKILDLAELLWLGRGFNGFSYQHISRELGVKNAAIHYHFPHKVDLGVELVRRYRRRLARYIEASAKLDARAQLERFFALSDAYFLNEQQICPSGSLSAEFHTLPDELKAEAALFVVDMRAWALAIVRQGREEGSLAAIGRDEETADILYAGLQGALQLARMAPDLLEHVKSALRVQLGITPGV</sequence>
<accession>A0A345Y8Q4</accession>
<dbReference type="PANTHER" id="PTHR47506:SF1">
    <property type="entry name" value="HTH-TYPE TRANSCRIPTIONAL REGULATOR YJDC"/>
    <property type="match status" value="1"/>
</dbReference>
<dbReference type="AlphaFoldDB" id="A0A345Y8Q4"/>
<evidence type="ECO:0000259" key="5">
    <source>
        <dbReference type="PROSITE" id="PS50977"/>
    </source>
</evidence>
<dbReference type="SUPFAM" id="SSF48498">
    <property type="entry name" value="Tetracyclin repressor-like, C-terminal domain"/>
    <property type="match status" value="1"/>
</dbReference>
<dbReference type="KEGG" id="ccah:DWG20_13175"/>
<dbReference type="Pfam" id="PF16925">
    <property type="entry name" value="TetR_C_13"/>
    <property type="match status" value="1"/>
</dbReference>
<proteinExistence type="predicted"/>
<dbReference type="InterPro" id="IPR009057">
    <property type="entry name" value="Homeodomain-like_sf"/>
</dbReference>
<dbReference type="Proteomes" id="UP000254537">
    <property type="component" value="Chromosome"/>
</dbReference>
<name>A0A345Y8Q4_9NEIS</name>
<feature type="domain" description="HTH tetR-type" evidence="5">
    <location>
        <begin position="11"/>
        <end position="71"/>
    </location>
</feature>
<evidence type="ECO:0000256" key="2">
    <source>
        <dbReference type="ARBA" id="ARBA00023125"/>
    </source>
</evidence>
<keyword evidence="3" id="KW-0804">Transcription</keyword>
<evidence type="ECO:0000313" key="6">
    <source>
        <dbReference type="EMBL" id="AXK40306.1"/>
    </source>
</evidence>
<dbReference type="PANTHER" id="PTHR47506">
    <property type="entry name" value="TRANSCRIPTIONAL REGULATORY PROTEIN"/>
    <property type="match status" value="1"/>
</dbReference>
<dbReference type="SUPFAM" id="SSF46689">
    <property type="entry name" value="Homeodomain-like"/>
    <property type="match status" value="1"/>
</dbReference>
<dbReference type="RefSeq" id="WP_115434234.1">
    <property type="nucleotide sequence ID" value="NZ_CP031337.1"/>
</dbReference>
<evidence type="ECO:0000256" key="4">
    <source>
        <dbReference type="PROSITE-ProRule" id="PRU00335"/>
    </source>
</evidence>
<dbReference type="OrthoDB" id="5293507at2"/>
<keyword evidence="1" id="KW-0805">Transcription regulation</keyword>
<keyword evidence="2 4" id="KW-0238">DNA-binding</keyword>
<protein>
    <submittedName>
        <fullName evidence="6">TetR/AcrR family transcriptional regulator</fullName>
    </submittedName>
</protein>
<gene>
    <name evidence="6" type="ORF">DWG20_13175</name>
</gene>
<dbReference type="InterPro" id="IPR001647">
    <property type="entry name" value="HTH_TetR"/>
</dbReference>